<accession>A0A9D4S4J1</accession>
<proteinExistence type="predicted"/>
<comment type="caution">
    <text evidence="1">The sequence shown here is derived from an EMBL/GenBank/DDBJ whole genome shotgun (WGS) entry which is preliminary data.</text>
</comment>
<evidence type="ECO:0000313" key="1">
    <source>
        <dbReference type="EMBL" id="KAH3890218.1"/>
    </source>
</evidence>
<protein>
    <submittedName>
        <fullName evidence="1">Uncharacterized protein</fullName>
    </submittedName>
</protein>
<reference evidence="1" key="1">
    <citation type="journal article" date="2019" name="bioRxiv">
        <title>The Genome of the Zebra Mussel, Dreissena polymorpha: A Resource for Invasive Species Research.</title>
        <authorList>
            <person name="McCartney M.A."/>
            <person name="Auch B."/>
            <person name="Kono T."/>
            <person name="Mallez S."/>
            <person name="Zhang Y."/>
            <person name="Obille A."/>
            <person name="Becker A."/>
            <person name="Abrahante J.E."/>
            <person name="Garbe J."/>
            <person name="Badalamenti J.P."/>
            <person name="Herman A."/>
            <person name="Mangelson H."/>
            <person name="Liachko I."/>
            <person name="Sullivan S."/>
            <person name="Sone E.D."/>
            <person name="Koren S."/>
            <person name="Silverstein K.A.T."/>
            <person name="Beckman K.B."/>
            <person name="Gohl D.M."/>
        </authorList>
    </citation>
    <scope>NUCLEOTIDE SEQUENCE</scope>
    <source>
        <strain evidence="1">Duluth1</strain>
        <tissue evidence="1">Whole animal</tissue>
    </source>
</reference>
<name>A0A9D4S4J1_DREPO</name>
<dbReference type="AlphaFoldDB" id="A0A9D4S4J1"/>
<keyword evidence="2" id="KW-1185">Reference proteome</keyword>
<sequence>MTVRKNCYGCQINHPSQREHDCLMICDGEEYQLEFYFEDMLKEVDENAILRS</sequence>
<gene>
    <name evidence="1" type="ORF">DPMN_014291</name>
</gene>
<evidence type="ECO:0000313" key="2">
    <source>
        <dbReference type="Proteomes" id="UP000828390"/>
    </source>
</evidence>
<reference evidence="1" key="2">
    <citation type="submission" date="2020-11" db="EMBL/GenBank/DDBJ databases">
        <authorList>
            <person name="McCartney M.A."/>
            <person name="Auch B."/>
            <person name="Kono T."/>
            <person name="Mallez S."/>
            <person name="Becker A."/>
            <person name="Gohl D.M."/>
            <person name="Silverstein K.A.T."/>
            <person name="Koren S."/>
            <person name="Bechman K.B."/>
            <person name="Herman A."/>
            <person name="Abrahante J.E."/>
            <person name="Garbe J."/>
        </authorList>
    </citation>
    <scope>NUCLEOTIDE SEQUENCE</scope>
    <source>
        <strain evidence="1">Duluth1</strain>
        <tissue evidence="1">Whole animal</tissue>
    </source>
</reference>
<dbReference type="Proteomes" id="UP000828390">
    <property type="component" value="Unassembled WGS sequence"/>
</dbReference>
<organism evidence="1 2">
    <name type="scientific">Dreissena polymorpha</name>
    <name type="common">Zebra mussel</name>
    <name type="synonym">Mytilus polymorpha</name>
    <dbReference type="NCBI Taxonomy" id="45954"/>
    <lineage>
        <taxon>Eukaryota</taxon>
        <taxon>Metazoa</taxon>
        <taxon>Spiralia</taxon>
        <taxon>Lophotrochozoa</taxon>
        <taxon>Mollusca</taxon>
        <taxon>Bivalvia</taxon>
        <taxon>Autobranchia</taxon>
        <taxon>Heteroconchia</taxon>
        <taxon>Euheterodonta</taxon>
        <taxon>Imparidentia</taxon>
        <taxon>Neoheterodontei</taxon>
        <taxon>Myida</taxon>
        <taxon>Dreissenoidea</taxon>
        <taxon>Dreissenidae</taxon>
        <taxon>Dreissena</taxon>
    </lineage>
</organism>
<dbReference type="EMBL" id="JAIWYP010000001">
    <property type="protein sequence ID" value="KAH3890218.1"/>
    <property type="molecule type" value="Genomic_DNA"/>
</dbReference>